<accession>A0A7L4ZKJ0</accession>
<evidence type="ECO:0000313" key="4">
    <source>
        <dbReference type="Proteomes" id="UP000464657"/>
    </source>
</evidence>
<keyword evidence="4" id="KW-1185">Reference proteome</keyword>
<reference evidence="3 4" key="1">
    <citation type="journal article" date="2013" name="Int. J. Syst. Evol. Microbiol.">
        <title>Kordia antarctica sp. nov., isolated from Antarctic seawater.</title>
        <authorList>
            <person name="Baek K."/>
            <person name="Choi A."/>
            <person name="Kang I."/>
            <person name="Lee K."/>
            <person name="Cho J.C."/>
        </authorList>
    </citation>
    <scope>NUCLEOTIDE SEQUENCE [LARGE SCALE GENOMIC DNA]</scope>
    <source>
        <strain evidence="3 4">IMCC3317</strain>
    </source>
</reference>
<evidence type="ECO:0000313" key="3">
    <source>
        <dbReference type="EMBL" id="QHI36736.1"/>
    </source>
</evidence>
<feature type="compositionally biased region" description="Acidic residues" evidence="2">
    <location>
        <begin position="1169"/>
        <end position="1181"/>
    </location>
</feature>
<dbReference type="KEGG" id="kan:IMCC3317_21060"/>
<feature type="coiled-coil region" evidence="1">
    <location>
        <begin position="214"/>
        <end position="243"/>
    </location>
</feature>
<feature type="coiled-coil region" evidence="1">
    <location>
        <begin position="939"/>
        <end position="966"/>
    </location>
</feature>
<organism evidence="3 4">
    <name type="scientific">Kordia antarctica</name>
    <dbReference type="NCBI Taxonomy" id="1218801"/>
    <lineage>
        <taxon>Bacteria</taxon>
        <taxon>Pseudomonadati</taxon>
        <taxon>Bacteroidota</taxon>
        <taxon>Flavobacteriia</taxon>
        <taxon>Flavobacteriales</taxon>
        <taxon>Flavobacteriaceae</taxon>
        <taxon>Kordia</taxon>
    </lineage>
</organism>
<evidence type="ECO:0000256" key="2">
    <source>
        <dbReference type="SAM" id="MobiDB-lite"/>
    </source>
</evidence>
<dbReference type="AlphaFoldDB" id="A0A7L4ZKJ0"/>
<dbReference type="Proteomes" id="UP000464657">
    <property type="component" value="Chromosome"/>
</dbReference>
<feature type="region of interest" description="Disordered" evidence="2">
    <location>
        <begin position="1169"/>
        <end position="1209"/>
    </location>
</feature>
<dbReference type="RefSeq" id="WP_228055029.1">
    <property type="nucleotide sequence ID" value="NZ_CP019288.1"/>
</dbReference>
<keyword evidence="1" id="KW-0175">Coiled coil</keyword>
<dbReference type="EMBL" id="CP019288">
    <property type="protein sequence ID" value="QHI36736.1"/>
    <property type="molecule type" value="Genomic_DNA"/>
</dbReference>
<name>A0A7L4ZKJ0_9FLAO</name>
<gene>
    <name evidence="3" type="ORF">IMCC3317_21060</name>
</gene>
<protein>
    <submittedName>
        <fullName evidence="3">Uncharacterized protein</fullName>
    </submittedName>
</protein>
<feature type="compositionally biased region" description="Polar residues" evidence="2">
    <location>
        <begin position="1200"/>
        <end position="1209"/>
    </location>
</feature>
<sequence length="1209" mass="136006">MSEENNNKQTLFRFVSFRNPNLAETKSTNLKFIHRDESLKGVFDQVTATNTQTKFHVLLVEASSFQTTSIKTVDELEKGVFSGLLKVGKSISNQTTLSAIELTLCKDDYIKHKGSDAVKAIWDNFIYQYLTQKDFYVKETLAYILKALHIGYVQTLKTNDELKRLNGSDFVKTALNATIIIPSSILGKAITSSSKKVVSKELSSRDSSLLTIALESYEKEQNAVEENKSLTQLKSEIQRIKNNYWANYENGLKVARSSYEKEHGENLRAYENQLSIIDELEESKAPEEEIKKAYELLATYEVPDFKFSYKEELNWDDIYGGLSEASLEYFLENFANAAQSIEKEVDLSKSEVKVADNNRLTIDANSFTFRHTTYDAVLSDINTQADVANTEVVNQANLPQDQYVNVGGVVVPISDSTTYTPHLSYILSAKKSGLFSSRGYVMLQVHVENSSWAVSNAIVSATTSTGVHTENISHIAVLNNKLNFPTFLRNNVQGISSLNIQVFFTNGREATLQLSTVAINVKYTGRLSLKPIGIEPIGGNPSEPIPTTGEHFGLKRLGVAEYMKVTQSVHAYVPGEVSNIENVMASELRHKSINELTRTEDTLTTTKSQEVEKISDTTKVNRAEMQTEVAKELDKQKSFQAHANFSYDTKVYKFDTGAAYASTNAQHISNRQAVTKSQEVTERAMERVQSKISEERISKIIQEVSLTNVHEYDNRGGLGETAERPKHITGVYRWVDKKMKNQIYNYGKRAMFEFMIPEPAKLHRLAIATAPNTLVAPVDPRKAPAPHKMSNATTATTSLLEYWAGIYGVQLTPKIPNSKQIIHNATGRPNTDNDFTEISSFQIPDNYIGKNASFRCRSSRNRGGGWQGSRYSRMTFPNLKGGTFEGSWRANVNFDESVSSLNVSGDTQFDVNGHNVDNYNVKVTINCEPSQEYINAWKLENFNAIIEAYQTALDAHNEEVANIEAEQAAKAADQKDVLGNFYRITESTIIKHNCIAYLLQNYLTELGQDFTDGDKMLNFRVNLGEDLDKYTAKAKFLEQAFEWTIMDYTFYPYFWADRKQWQEMYLSENTDTLFRSFLQAGMARVIVTVKPGFEEAVQYFLETGKVWLGGETPIIGDPLYMSITQEIQEPTGVPQGNYWITRIPTTLTILQAKSAGLWVTQALPIFPEAEPENCENPEQLETETSFTLDDVQMSSDDRSSTLPSNIVTP</sequence>
<proteinExistence type="predicted"/>
<evidence type="ECO:0000256" key="1">
    <source>
        <dbReference type="SAM" id="Coils"/>
    </source>
</evidence>